<dbReference type="InterPro" id="IPR000160">
    <property type="entry name" value="GGDEF_dom"/>
</dbReference>
<dbReference type="Pfam" id="PF13426">
    <property type="entry name" value="PAS_9"/>
    <property type="match status" value="1"/>
</dbReference>
<dbReference type="Gene3D" id="3.30.70.270">
    <property type="match status" value="1"/>
</dbReference>
<feature type="transmembrane region" description="Helical" evidence="1">
    <location>
        <begin position="48"/>
        <end position="66"/>
    </location>
</feature>
<gene>
    <name evidence="4" type="ORF">PATL70BA_2046</name>
</gene>
<name>A0A3P7S6L5_9FIRM</name>
<evidence type="ECO:0000259" key="3">
    <source>
        <dbReference type="PROSITE" id="PS51832"/>
    </source>
</evidence>
<dbReference type="SMART" id="SM00471">
    <property type="entry name" value="HDc"/>
    <property type="match status" value="1"/>
</dbReference>
<dbReference type="Proteomes" id="UP000279029">
    <property type="component" value="Chromosome"/>
</dbReference>
<dbReference type="SUPFAM" id="SSF55073">
    <property type="entry name" value="Nucleotide cyclase"/>
    <property type="match status" value="1"/>
</dbReference>
<dbReference type="PANTHER" id="PTHR43155">
    <property type="entry name" value="CYCLIC DI-GMP PHOSPHODIESTERASE PA4108-RELATED"/>
    <property type="match status" value="1"/>
</dbReference>
<keyword evidence="1" id="KW-1133">Transmembrane helix</keyword>
<evidence type="ECO:0000313" key="5">
    <source>
        <dbReference type="Proteomes" id="UP000279029"/>
    </source>
</evidence>
<reference evidence="4 5" key="1">
    <citation type="submission" date="2018-09" db="EMBL/GenBank/DDBJ databases">
        <authorList>
            <person name="Postec A."/>
        </authorList>
    </citation>
    <scope>NUCLEOTIDE SEQUENCE [LARGE SCALE GENOMIC DNA]</scope>
    <source>
        <strain evidence="4">70B-A</strain>
    </source>
</reference>
<evidence type="ECO:0000259" key="2">
    <source>
        <dbReference type="PROSITE" id="PS50887"/>
    </source>
</evidence>
<dbReference type="RefSeq" id="WP_125137157.1">
    <property type="nucleotide sequence ID" value="NZ_LR130778.1"/>
</dbReference>
<dbReference type="CDD" id="cd00077">
    <property type="entry name" value="HDc"/>
    <property type="match status" value="1"/>
</dbReference>
<dbReference type="InterPro" id="IPR000014">
    <property type="entry name" value="PAS"/>
</dbReference>
<dbReference type="Pfam" id="PF00990">
    <property type="entry name" value="GGDEF"/>
    <property type="match status" value="1"/>
</dbReference>
<dbReference type="SUPFAM" id="SSF55785">
    <property type="entry name" value="PYP-like sensor domain (PAS domain)"/>
    <property type="match status" value="1"/>
</dbReference>
<dbReference type="EMBL" id="LR130778">
    <property type="protein sequence ID" value="VDN47929.1"/>
    <property type="molecule type" value="Genomic_DNA"/>
</dbReference>
<dbReference type="InterPro" id="IPR029787">
    <property type="entry name" value="Nucleotide_cyclase"/>
</dbReference>
<organism evidence="4 5">
    <name type="scientific">Petrocella atlantisensis</name>
    <dbReference type="NCBI Taxonomy" id="2173034"/>
    <lineage>
        <taxon>Bacteria</taxon>
        <taxon>Bacillati</taxon>
        <taxon>Bacillota</taxon>
        <taxon>Clostridia</taxon>
        <taxon>Lachnospirales</taxon>
        <taxon>Vallitaleaceae</taxon>
        <taxon>Petrocella</taxon>
    </lineage>
</organism>
<sequence length="719" mass="83556">MNNKQVIKIAEKYLNPWTLRFEGIYENLEDKFIEDYNRSKVKHQRNTIIFGLVAILLFAFVDLLLFPEGIMVSLFIRFILFMPVAIFFLYLSNKEDFYKKGQIIIAIYALYATILLLAIFYISAGYDVYSYRYAVLLMLIYLYLFSTLRFKHVLLTSLIILAMYNLFYSVTDVIPTELHMDATIMYIFIIITGSLSAYYSEVAQRQSFYQSIQQSEEKAKIELVNNNLEKKVMERTLELSITNENLQISEKAFRSLYEEAGDAILIIEDGIMTDYNQAFETMFKVEHGFDFMGKDIDLLVKDFEEEAKRALEKFMETSNEDNSLSLKGKLFKRNHQPVMLHIMFTRINLIEQEIIHALVRDITKEHEMINNLEYLSYHDQLTGLYNRLYFNQVLNGLRTQENMPMMVVMADVNGLKLINDTFGYEVGDEYLIKVARILRFACRKEDIIARLSGDEFAIICPKTEILLVGDLILQIKKQARIQNIKGIQLSISLGYAMMNKPEDSLDEVLKLAEDHMQERKVFESPTMRRKTIDVVIKTLHEKNAREELHSRRVSELSKILGKAIHLSEEKIKEIEMVGLLHDIGKIGVDENILNKTGRLTEEEYEAVKQHPEIGFRILNTSNEMLRLSNYVLYHHERWDGKGYPTGIKGDNIPLQSRIIAIVDTFDAITSERPYRPARSIEVALKELQENAGTQFDPYLVTAFVKALKHENLISQSQLD</sequence>
<feature type="domain" description="GGDEF" evidence="2">
    <location>
        <begin position="403"/>
        <end position="537"/>
    </location>
</feature>
<dbReference type="PROSITE" id="PS50887">
    <property type="entry name" value="GGDEF"/>
    <property type="match status" value="1"/>
</dbReference>
<feature type="domain" description="HD-GYP" evidence="3">
    <location>
        <begin position="524"/>
        <end position="719"/>
    </location>
</feature>
<evidence type="ECO:0000256" key="1">
    <source>
        <dbReference type="SAM" id="Phobius"/>
    </source>
</evidence>
<dbReference type="SUPFAM" id="SSF109604">
    <property type="entry name" value="HD-domain/PDEase-like"/>
    <property type="match status" value="1"/>
</dbReference>
<evidence type="ECO:0000313" key="4">
    <source>
        <dbReference type="EMBL" id="VDN47929.1"/>
    </source>
</evidence>
<protein>
    <submittedName>
        <fullName evidence="4">Diguanylate cyclase</fullName>
    </submittedName>
</protein>
<dbReference type="OrthoDB" id="9798833at2"/>
<dbReference type="Gene3D" id="1.10.3210.10">
    <property type="entry name" value="Hypothetical protein af1432"/>
    <property type="match status" value="1"/>
</dbReference>
<dbReference type="InterPro" id="IPR035965">
    <property type="entry name" value="PAS-like_dom_sf"/>
</dbReference>
<keyword evidence="5" id="KW-1185">Reference proteome</keyword>
<feature type="transmembrane region" description="Helical" evidence="1">
    <location>
        <begin position="103"/>
        <end position="123"/>
    </location>
</feature>
<dbReference type="Pfam" id="PF13487">
    <property type="entry name" value="HD_5"/>
    <property type="match status" value="1"/>
</dbReference>
<accession>A0A3P7S6L5</accession>
<dbReference type="CDD" id="cd01949">
    <property type="entry name" value="GGDEF"/>
    <property type="match status" value="1"/>
</dbReference>
<keyword evidence="1" id="KW-0472">Membrane</keyword>
<dbReference type="KEGG" id="cbar:PATL70BA_2046"/>
<dbReference type="InterPro" id="IPR003607">
    <property type="entry name" value="HD/PDEase_dom"/>
</dbReference>
<dbReference type="Gene3D" id="3.30.450.20">
    <property type="entry name" value="PAS domain"/>
    <property type="match status" value="1"/>
</dbReference>
<dbReference type="NCBIfam" id="TIGR00254">
    <property type="entry name" value="GGDEF"/>
    <property type="match status" value="1"/>
</dbReference>
<dbReference type="InterPro" id="IPR037522">
    <property type="entry name" value="HD_GYP_dom"/>
</dbReference>
<dbReference type="InterPro" id="IPR043128">
    <property type="entry name" value="Rev_trsase/Diguanyl_cyclase"/>
</dbReference>
<feature type="transmembrane region" description="Helical" evidence="1">
    <location>
        <begin position="153"/>
        <end position="171"/>
    </location>
</feature>
<dbReference type="SMART" id="SM00267">
    <property type="entry name" value="GGDEF"/>
    <property type="match status" value="1"/>
</dbReference>
<feature type="transmembrane region" description="Helical" evidence="1">
    <location>
        <begin position="72"/>
        <end position="91"/>
    </location>
</feature>
<dbReference type="AlphaFoldDB" id="A0A3P7S6L5"/>
<keyword evidence="1" id="KW-0812">Transmembrane</keyword>
<dbReference type="PROSITE" id="PS51832">
    <property type="entry name" value="HD_GYP"/>
    <property type="match status" value="1"/>
</dbReference>
<feature type="transmembrane region" description="Helical" evidence="1">
    <location>
        <begin position="129"/>
        <end position="146"/>
    </location>
</feature>
<dbReference type="PANTHER" id="PTHR43155:SF2">
    <property type="entry name" value="CYCLIC DI-GMP PHOSPHODIESTERASE PA4108"/>
    <property type="match status" value="1"/>
</dbReference>
<proteinExistence type="predicted"/>